<keyword evidence="6" id="KW-1185">Reference proteome</keyword>
<dbReference type="PANTHER" id="PTHR40368:SF1">
    <property type="entry name" value="YALI0F14399P"/>
    <property type="match status" value="1"/>
</dbReference>
<dbReference type="Proteomes" id="UP000641853">
    <property type="component" value="Unassembled WGS sequence"/>
</dbReference>
<sequence length="411" mass="43420">MFYSQRQSSYMPFLARHYALIIVALSQVAAAGKSDVASGRAVYSYGQPMPVTCLNRTIDSGEHVTPPLSAVSLLLVAGHAYTETPITDNLGKLQYVPFPTCNETFLPLALRYGVTETINCTISSLPDELYHLLEYYVHSDVPLACRVPTAPLAPSAQAGPSPDTKKSENTDLSPLDNGGPAYTPITFALQGTLQRSHLHIWTDMNVLVHNIPSVSASSKAKKSTRKGKHASPGYVVAGTAYSIPEFDGPVPKDKAADEDDAAVAVSEAARDPWTAGHGTKVIRGEPLTFTFHVSWVEGGKGIWWPAEGPDSAEGSSGVASFFSRLFFFVLAASVGAVVALYWERNGARRRAGWRGDGILGASTPRGKGSVGIAYGNGGKVNGYGGYSPASTPPVVATGGGGYGYGGYGKKD</sequence>
<dbReference type="OrthoDB" id="18530at2759"/>
<gene>
    <name evidence="4" type="ORF">CNMCM5623_004477</name>
    <name evidence="5" type="ORF">CNMCM7691_003508</name>
</gene>
<dbReference type="EMBL" id="JACBAG010001927">
    <property type="protein sequence ID" value="KAF7174822.1"/>
    <property type="molecule type" value="Genomic_DNA"/>
</dbReference>
<dbReference type="AlphaFoldDB" id="A0A8H6V1R3"/>
<evidence type="ECO:0000256" key="3">
    <source>
        <dbReference type="SAM" id="SignalP"/>
    </source>
</evidence>
<feature type="transmembrane region" description="Helical" evidence="2">
    <location>
        <begin position="321"/>
        <end position="342"/>
    </location>
</feature>
<proteinExistence type="predicted"/>
<feature type="region of interest" description="Disordered" evidence="1">
    <location>
        <begin position="153"/>
        <end position="177"/>
    </location>
</feature>
<keyword evidence="2" id="KW-0812">Transmembrane</keyword>
<organism evidence="5 6">
    <name type="scientific">Aspergillus felis</name>
    <dbReference type="NCBI Taxonomy" id="1287682"/>
    <lineage>
        <taxon>Eukaryota</taxon>
        <taxon>Fungi</taxon>
        <taxon>Dikarya</taxon>
        <taxon>Ascomycota</taxon>
        <taxon>Pezizomycotina</taxon>
        <taxon>Eurotiomycetes</taxon>
        <taxon>Eurotiomycetidae</taxon>
        <taxon>Eurotiales</taxon>
        <taxon>Aspergillaceae</taxon>
        <taxon>Aspergillus</taxon>
        <taxon>Aspergillus subgen. Fumigati</taxon>
    </lineage>
</organism>
<dbReference type="Proteomes" id="UP000654922">
    <property type="component" value="Unassembled WGS sequence"/>
</dbReference>
<reference evidence="5" key="1">
    <citation type="submission" date="2020-06" db="EMBL/GenBank/DDBJ databases">
        <title>Draft genome sequences of strains closely related to Aspergillus parafelis and Aspergillus hiratsukae.</title>
        <authorList>
            <person name="Dos Santos R.A.C."/>
            <person name="Rivero-Menendez O."/>
            <person name="Steenwyk J.L."/>
            <person name="Mead M.E."/>
            <person name="Goldman G.H."/>
            <person name="Alastruey-Izquierdo A."/>
            <person name="Rokas A."/>
        </authorList>
    </citation>
    <scope>NUCLEOTIDE SEQUENCE</scope>
    <source>
        <strain evidence="4">CNM-CM5623</strain>
        <strain evidence="5">CNM-CM7691</strain>
    </source>
</reference>
<comment type="caution">
    <text evidence="5">The sequence shown here is derived from an EMBL/GenBank/DDBJ whole genome shotgun (WGS) entry which is preliminary data.</text>
</comment>
<keyword evidence="2" id="KW-1133">Transmembrane helix</keyword>
<evidence type="ECO:0000256" key="1">
    <source>
        <dbReference type="SAM" id="MobiDB-lite"/>
    </source>
</evidence>
<dbReference type="PANTHER" id="PTHR40368">
    <property type="entry name" value="YALI0F14399P"/>
    <property type="match status" value="1"/>
</dbReference>
<dbReference type="EMBL" id="JACBAE010001381">
    <property type="protein sequence ID" value="KAF7159205.1"/>
    <property type="molecule type" value="Genomic_DNA"/>
</dbReference>
<feature type="signal peptide" evidence="3">
    <location>
        <begin position="1"/>
        <end position="31"/>
    </location>
</feature>
<evidence type="ECO:0000313" key="6">
    <source>
        <dbReference type="Proteomes" id="UP000641853"/>
    </source>
</evidence>
<name>A0A8H6V1R3_9EURO</name>
<accession>A0A8H6V1R3</accession>
<evidence type="ECO:0000313" key="4">
    <source>
        <dbReference type="EMBL" id="KAF7159205.1"/>
    </source>
</evidence>
<evidence type="ECO:0000256" key="2">
    <source>
        <dbReference type="SAM" id="Phobius"/>
    </source>
</evidence>
<keyword evidence="2" id="KW-0472">Membrane</keyword>
<protein>
    <submittedName>
        <fullName evidence="5">Uncharacterized protein</fullName>
    </submittedName>
</protein>
<feature type="chain" id="PRO_5036266922" evidence="3">
    <location>
        <begin position="32"/>
        <end position="411"/>
    </location>
</feature>
<keyword evidence="3" id="KW-0732">Signal</keyword>
<evidence type="ECO:0000313" key="5">
    <source>
        <dbReference type="EMBL" id="KAF7174822.1"/>
    </source>
</evidence>